<keyword evidence="4" id="KW-1185">Reference proteome</keyword>
<accession>A0AAV5AQI3</accession>
<dbReference type="Proteomes" id="UP001208692">
    <property type="component" value="Unassembled WGS sequence"/>
</dbReference>
<evidence type="ECO:0000313" key="3">
    <source>
        <dbReference type="Proteomes" id="UP001207736"/>
    </source>
</evidence>
<evidence type="ECO:0000313" key="1">
    <source>
        <dbReference type="EMBL" id="GJM49589.1"/>
    </source>
</evidence>
<dbReference type="AlphaFoldDB" id="A0AAV5AQI3"/>
<organism evidence="1 3">
    <name type="scientific">Capnocytophaga catalasegens</name>
    <dbReference type="NCBI Taxonomy" id="1004260"/>
    <lineage>
        <taxon>Bacteria</taxon>
        <taxon>Pseudomonadati</taxon>
        <taxon>Bacteroidota</taxon>
        <taxon>Flavobacteriia</taxon>
        <taxon>Flavobacteriales</taxon>
        <taxon>Flavobacteriaceae</taxon>
        <taxon>Capnocytophaga</taxon>
    </lineage>
</organism>
<comment type="caution">
    <text evidence="1">The sequence shown here is derived from an EMBL/GenBank/DDBJ whole genome shotgun (WGS) entry which is preliminary data.</text>
</comment>
<evidence type="ECO:0000313" key="2">
    <source>
        <dbReference type="EMBL" id="GJM52928.1"/>
    </source>
</evidence>
<evidence type="ECO:0000313" key="4">
    <source>
        <dbReference type="Proteomes" id="UP001208692"/>
    </source>
</evidence>
<dbReference type="RefSeq" id="WP_264845201.1">
    <property type="nucleotide sequence ID" value="NZ_BPMA01000006.1"/>
</dbReference>
<reference evidence="1 4" key="1">
    <citation type="submission" date="2021-11" db="EMBL/GenBank/DDBJ databases">
        <title>Draft genome sequence of Capnocytophaga sp. strain KC07075 isolated from cat oral cavity.</title>
        <authorList>
            <person name="Suzuki M."/>
            <person name="Imaoka K."/>
            <person name="Kimura M."/>
            <person name="Morikawa S."/>
            <person name="Maeda K."/>
        </authorList>
    </citation>
    <scope>NUCLEOTIDE SEQUENCE</scope>
    <source>
        <strain evidence="1">KC07075</strain>
        <strain evidence="2 4">KC07079</strain>
    </source>
</reference>
<gene>
    <name evidence="1" type="ORF">RCZ15_05640</name>
    <name evidence="2" type="ORF">RCZ16_12450</name>
</gene>
<dbReference type="EMBL" id="BQKB01000022">
    <property type="protein sequence ID" value="GJM52928.1"/>
    <property type="molecule type" value="Genomic_DNA"/>
</dbReference>
<protein>
    <recommendedName>
        <fullName evidence="5">Restriction endonuclease</fullName>
    </recommendedName>
</protein>
<proteinExistence type="predicted"/>
<name>A0AAV5AQI3_9FLAO</name>
<sequence length="149" mass="17268">MIPETLLNIKNYLIESNLHLSSPLKDGRLNSSFNEDEIINILKTKFKINEPNSRQWFDFSFEEKGDFFPVNIKVTTTNTADNLNCKLGIYYALTGLLPDFSNGIDWLNYFEKLKENLGTKIDKDYYFLIINKEAPEDVFVNTLKGIKTL</sequence>
<dbReference type="EMBL" id="BQKA01000011">
    <property type="protein sequence ID" value="GJM49589.1"/>
    <property type="molecule type" value="Genomic_DNA"/>
</dbReference>
<dbReference type="Proteomes" id="UP001207736">
    <property type="component" value="Unassembled WGS sequence"/>
</dbReference>
<evidence type="ECO:0008006" key="5">
    <source>
        <dbReference type="Google" id="ProtNLM"/>
    </source>
</evidence>